<organism evidence="3">
    <name type="scientific">Tetraselmis virus 1</name>
    <dbReference type="NCBI Taxonomy" id="2060617"/>
    <lineage>
        <taxon>Viruses</taxon>
        <taxon>Varidnaviria</taxon>
        <taxon>Bamfordvirae</taxon>
        <taxon>Nucleocytoviricota</taxon>
        <taxon>Megaviricetes</taxon>
        <taxon>Imitervirales</taxon>
        <taxon>Allomimiviridae</taxon>
        <taxon>Oceanusvirus</taxon>
        <taxon>Oceanusvirus kaneohense</taxon>
    </lineage>
</organism>
<keyword evidence="2" id="KW-0378">Hydrolase</keyword>
<evidence type="ECO:0000313" key="3">
    <source>
        <dbReference type="EMBL" id="AUF82166.1"/>
    </source>
</evidence>
<reference evidence="3" key="1">
    <citation type="journal article" date="2018" name="Virology">
        <title>A giant virus infecting green algae encodes key fermentation genes.</title>
        <authorList>
            <person name="Schvarcz C.R."/>
            <person name="Steward G.F."/>
        </authorList>
    </citation>
    <scope>NUCLEOTIDE SEQUENCE [LARGE SCALE GENOMIC DNA]</scope>
</reference>
<dbReference type="InterPro" id="IPR044925">
    <property type="entry name" value="His-Me_finger_sf"/>
</dbReference>
<keyword evidence="4" id="KW-1185">Reference proteome</keyword>
<dbReference type="Pfam" id="PF04231">
    <property type="entry name" value="Endonuclease_1"/>
    <property type="match status" value="1"/>
</dbReference>
<gene>
    <name evidence="3" type="ORF">TetV_074</name>
</gene>
<dbReference type="GO" id="GO:0004519">
    <property type="term" value="F:endonuclease activity"/>
    <property type="evidence" value="ECO:0007669"/>
    <property type="project" value="UniProtKB-KW"/>
</dbReference>
<evidence type="ECO:0000256" key="1">
    <source>
        <dbReference type="ARBA" id="ARBA00022722"/>
    </source>
</evidence>
<evidence type="ECO:0000313" key="4">
    <source>
        <dbReference type="Proteomes" id="UP000244773"/>
    </source>
</evidence>
<keyword evidence="1" id="KW-0540">Nuclease</keyword>
<dbReference type="SUPFAM" id="SSF54060">
    <property type="entry name" value="His-Me finger endonucleases"/>
    <property type="match status" value="1"/>
</dbReference>
<proteinExistence type="predicted"/>
<dbReference type="PANTHER" id="PTHR33607">
    <property type="entry name" value="ENDONUCLEASE-1"/>
    <property type="match status" value="1"/>
</dbReference>
<dbReference type="EMBL" id="KY322437">
    <property type="protein sequence ID" value="AUF82166.1"/>
    <property type="molecule type" value="Genomic_DNA"/>
</dbReference>
<dbReference type="Proteomes" id="UP000244773">
    <property type="component" value="Segment"/>
</dbReference>
<keyword evidence="3" id="KW-0255">Endonuclease</keyword>
<protein>
    <submittedName>
        <fullName evidence="3">Endonuclease-1</fullName>
    </submittedName>
</protein>
<accession>A0A2P0VMP9</accession>
<dbReference type="PANTHER" id="PTHR33607:SF2">
    <property type="entry name" value="ENDONUCLEASE-1"/>
    <property type="match status" value="1"/>
</dbReference>
<dbReference type="GO" id="GO:0016787">
    <property type="term" value="F:hydrolase activity"/>
    <property type="evidence" value="ECO:0007669"/>
    <property type="project" value="UniProtKB-KW"/>
</dbReference>
<name>A0A2P0VMP9_9VIRU</name>
<evidence type="ECO:0000256" key="2">
    <source>
        <dbReference type="ARBA" id="ARBA00022801"/>
    </source>
</evidence>
<dbReference type="InterPro" id="IPR007346">
    <property type="entry name" value="Endonuclease-I"/>
</dbReference>
<sequence>MDEFVKDTRRNLDYVFESLLNTKSASNFGKFLTKPDWISYSSYTNIDVYDSLKLTDRDPDNVDNIILLYSRNSIHPGVKDKEYLSGWNREHVWPKSKGGYMSVSKPGIGTDLHNLFPADSSVNSTRSNRDFKDLTDDNTASRVIDNTPLEGGSRVLDNVLYTSDYWSPPPDAKGPISRAVLYMACMYAENGLRITNSASKSEYELGCLDDILMWNMQYPPTENEKYRNDVIESIQGNRNPFIDAPYLANKIDFLRI</sequence>